<sequence>MKWLIVLSFSGAALAVAAFVLSLVLGPAMPLSPLAMASALVPVVLIGFFALRGTSHDSTYRTLHRFSTAAKRLLLLDLLLGLAGAVVIVSAISAMPSRGRLSSPLPLSAAEHYATLVAPFRATAGAVLLAYAVVGVLILIRIHYRPPVVRR</sequence>
<keyword evidence="1" id="KW-1133">Transmembrane helix</keyword>
<organism evidence="2 3">
    <name type="scientific">Kutzneria chonburiensis</name>
    <dbReference type="NCBI Taxonomy" id="1483604"/>
    <lineage>
        <taxon>Bacteria</taxon>
        <taxon>Bacillati</taxon>
        <taxon>Actinomycetota</taxon>
        <taxon>Actinomycetes</taxon>
        <taxon>Pseudonocardiales</taxon>
        <taxon>Pseudonocardiaceae</taxon>
        <taxon>Kutzneria</taxon>
    </lineage>
</organism>
<evidence type="ECO:0000313" key="2">
    <source>
        <dbReference type="EMBL" id="MFC0546575.1"/>
    </source>
</evidence>
<dbReference type="RefSeq" id="WP_273936816.1">
    <property type="nucleotide sequence ID" value="NZ_CP097263.1"/>
</dbReference>
<dbReference type="EMBL" id="JBHLUD010000013">
    <property type="protein sequence ID" value="MFC0546575.1"/>
    <property type="molecule type" value="Genomic_DNA"/>
</dbReference>
<evidence type="ECO:0000256" key="1">
    <source>
        <dbReference type="SAM" id="Phobius"/>
    </source>
</evidence>
<accession>A0ABV6N1Z3</accession>
<gene>
    <name evidence="2" type="ORF">ACFFH7_34045</name>
</gene>
<keyword evidence="1" id="KW-0812">Transmembrane</keyword>
<feature type="transmembrane region" description="Helical" evidence="1">
    <location>
        <begin position="116"/>
        <end position="142"/>
    </location>
</feature>
<comment type="caution">
    <text evidence="2">The sequence shown here is derived from an EMBL/GenBank/DDBJ whole genome shotgun (WGS) entry which is preliminary data.</text>
</comment>
<keyword evidence="1" id="KW-0472">Membrane</keyword>
<feature type="transmembrane region" description="Helical" evidence="1">
    <location>
        <begin position="73"/>
        <end position="96"/>
    </location>
</feature>
<name>A0ABV6N1Z3_9PSEU</name>
<evidence type="ECO:0000313" key="3">
    <source>
        <dbReference type="Proteomes" id="UP001589810"/>
    </source>
</evidence>
<keyword evidence="3" id="KW-1185">Reference proteome</keyword>
<proteinExistence type="predicted"/>
<protein>
    <submittedName>
        <fullName evidence="2">Uncharacterized protein</fullName>
    </submittedName>
</protein>
<reference evidence="2 3" key="1">
    <citation type="submission" date="2024-09" db="EMBL/GenBank/DDBJ databases">
        <authorList>
            <person name="Sun Q."/>
            <person name="Mori K."/>
        </authorList>
    </citation>
    <scope>NUCLEOTIDE SEQUENCE [LARGE SCALE GENOMIC DNA]</scope>
    <source>
        <strain evidence="2 3">TBRC 1432</strain>
    </source>
</reference>
<feature type="transmembrane region" description="Helical" evidence="1">
    <location>
        <begin position="34"/>
        <end position="52"/>
    </location>
</feature>
<dbReference type="Proteomes" id="UP001589810">
    <property type="component" value="Unassembled WGS sequence"/>
</dbReference>